<organism evidence="1 2">
    <name type="scientific">Erysiphe pulchra</name>
    <dbReference type="NCBI Taxonomy" id="225359"/>
    <lineage>
        <taxon>Eukaryota</taxon>
        <taxon>Fungi</taxon>
        <taxon>Dikarya</taxon>
        <taxon>Ascomycota</taxon>
        <taxon>Pezizomycotina</taxon>
        <taxon>Leotiomycetes</taxon>
        <taxon>Erysiphales</taxon>
        <taxon>Erysiphaceae</taxon>
        <taxon>Erysiphe</taxon>
    </lineage>
</organism>
<dbReference type="OrthoDB" id="3595120at2759"/>
<dbReference type="AlphaFoldDB" id="A0A2S4PNT3"/>
<dbReference type="Proteomes" id="UP000237438">
    <property type="component" value="Unassembled WGS sequence"/>
</dbReference>
<proteinExistence type="predicted"/>
<keyword evidence="2" id="KW-1185">Reference proteome</keyword>
<name>A0A2S4PNT3_9PEZI</name>
<dbReference type="STRING" id="225359.A0A2S4PNT3"/>
<gene>
    <name evidence="1" type="ORF">EPUL_003588</name>
</gene>
<reference evidence="1 2" key="1">
    <citation type="submission" date="2017-10" db="EMBL/GenBank/DDBJ databases">
        <title>Development of genomic resources for the powdery mildew, Erysiphe pulchra.</title>
        <authorList>
            <person name="Wadl P.A."/>
            <person name="Mack B.M."/>
            <person name="Moore G."/>
            <person name="Beltz S.B."/>
        </authorList>
    </citation>
    <scope>NUCLEOTIDE SEQUENCE [LARGE SCALE GENOMIC DNA]</scope>
    <source>
        <strain evidence="1">Cflorida</strain>
    </source>
</reference>
<accession>A0A2S4PNT3</accession>
<protein>
    <submittedName>
        <fullName evidence="1">Uncharacterized protein</fullName>
    </submittedName>
</protein>
<comment type="caution">
    <text evidence="1">The sequence shown here is derived from an EMBL/GenBank/DDBJ whole genome shotgun (WGS) entry which is preliminary data.</text>
</comment>
<dbReference type="EMBL" id="PEDP01001418">
    <property type="protein sequence ID" value="POS83685.1"/>
    <property type="molecule type" value="Genomic_DNA"/>
</dbReference>
<evidence type="ECO:0000313" key="1">
    <source>
        <dbReference type="EMBL" id="POS83685.1"/>
    </source>
</evidence>
<evidence type="ECO:0000313" key="2">
    <source>
        <dbReference type="Proteomes" id="UP000237438"/>
    </source>
</evidence>
<sequence>MSKGLLDSQESGYLDYLPRFKTEKFHRNGSQNARRWLMDPKTEFRNHDLKIPASPSLWVEALFRETDEEAARIVDNYEVATGSDPAYLEQSLKDKFCLVANVESSKSASEVLTEFAQLKSEPFFDFYRLGVAILGPIFVSDRHNNSAHETLSGAEEMVLDVLIKALMILY</sequence>